<keyword evidence="2" id="KW-0812">Transmembrane</keyword>
<dbReference type="InterPro" id="IPR003869">
    <property type="entry name" value="Polysac_CapD-like"/>
</dbReference>
<reference evidence="4 5" key="1">
    <citation type="submission" date="2018-07" db="EMBL/GenBank/DDBJ databases">
        <title>Genomic Encyclopedia of Type Strains, Phase IV (KMG-IV): sequencing the most valuable type-strain genomes for metagenomic binning, comparative biology and taxonomic classification.</title>
        <authorList>
            <person name="Goeker M."/>
        </authorList>
    </citation>
    <scope>NUCLEOTIDE SEQUENCE [LARGE SCALE GENOMIC DNA]</scope>
    <source>
        <strain evidence="4 5">DSM 101478</strain>
    </source>
</reference>
<organism evidence="4 5">
    <name type="scientific">Marinirhabdus gelatinilytica</name>
    <dbReference type="NCBI Taxonomy" id="1703343"/>
    <lineage>
        <taxon>Bacteria</taxon>
        <taxon>Pseudomonadati</taxon>
        <taxon>Bacteroidota</taxon>
        <taxon>Flavobacteriia</taxon>
        <taxon>Flavobacteriales</taxon>
        <taxon>Flavobacteriaceae</taxon>
    </lineage>
</organism>
<dbReference type="Proteomes" id="UP000255317">
    <property type="component" value="Unassembled WGS sequence"/>
</dbReference>
<keyword evidence="2" id="KW-0472">Membrane</keyword>
<keyword evidence="5" id="KW-1185">Reference proteome</keyword>
<dbReference type="Gene3D" id="3.40.50.720">
    <property type="entry name" value="NAD(P)-binding Rossmann-like Domain"/>
    <property type="match status" value="2"/>
</dbReference>
<dbReference type="AlphaFoldDB" id="A0A370QG40"/>
<feature type="domain" description="Polysaccharide biosynthesis protein CapD-like" evidence="3">
    <location>
        <begin position="308"/>
        <end position="592"/>
    </location>
</feature>
<evidence type="ECO:0000256" key="2">
    <source>
        <dbReference type="SAM" id="Phobius"/>
    </source>
</evidence>
<dbReference type="Pfam" id="PF02719">
    <property type="entry name" value="Polysacc_synt_2"/>
    <property type="match status" value="1"/>
</dbReference>
<dbReference type="EMBL" id="QRAO01000002">
    <property type="protein sequence ID" value="RDK87337.1"/>
    <property type="molecule type" value="Genomic_DNA"/>
</dbReference>
<evidence type="ECO:0000313" key="4">
    <source>
        <dbReference type="EMBL" id="RDK87337.1"/>
    </source>
</evidence>
<dbReference type="PANTHER" id="PTHR43318">
    <property type="entry name" value="UDP-N-ACETYLGLUCOSAMINE 4,6-DEHYDRATASE"/>
    <property type="match status" value="1"/>
</dbReference>
<protein>
    <submittedName>
        <fullName evidence="4">FlaA1/EpsC-like NDP-sugar epimerase</fullName>
    </submittedName>
</protein>
<dbReference type="SUPFAM" id="SSF51735">
    <property type="entry name" value="NAD(P)-binding Rossmann-fold domains"/>
    <property type="match status" value="1"/>
</dbReference>
<dbReference type="RefSeq" id="WP_245946241.1">
    <property type="nucleotide sequence ID" value="NZ_QRAO01000002.1"/>
</dbReference>
<comment type="caution">
    <text evidence="4">The sequence shown here is derived from an EMBL/GenBank/DDBJ whole genome shotgun (WGS) entry which is preliminary data.</text>
</comment>
<feature type="transmembrane region" description="Helical" evidence="2">
    <location>
        <begin position="125"/>
        <end position="145"/>
    </location>
</feature>
<gene>
    <name evidence="4" type="ORF">C8D94_102524</name>
</gene>
<accession>A0A370QG40</accession>
<comment type="similarity">
    <text evidence="1">Belongs to the polysaccharide synthase family.</text>
</comment>
<dbReference type="InterPro" id="IPR051203">
    <property type="entry name" value="Polysaccharide_Synthase-Rel"/>
</dbReference>
<feature type="transmembrane region" description="Helical" evidence="2">
    <location>
        <begin position="29"/>
        <end position="49"/>
    </location>
</feature>
<dbReference type="CDD" id="cd05237">
    <property type="entry name" value="UDP_invert_4-6DH_SDR_e"/>
    <property type="match status" value="1"/>
</dbReference>
<feature type="transmembrane region" description="Helical" evidence="2">
    <location>
        <begin position="61"/>
        <end position="81"/>
    </location>
</feature>
<dbReference type="InterPro" id="IPR036291">
    <property type="entry name" value="NAD(P)-bd_dom_sf"/>
</dbReference>
<feature type="transmembrane region" description="Helical" evidence="2">
    <location>
        <begin position="93"/>
        <end position="113"/>
    </location>
</feature>
<sequence>MKRRTKILERLYDGDNKLKLLDQRYLPRWIVFLIDTFIGGLSFFLVYLLLTVTPIKFLPVLPIFIQGCIIVSINIVFFFVFKTYSGIIRHATITDITKLVFSSVFTCGTLFVFNSSYEFFVGEQIFINTSLVFYALLSFAFLLLFRITVKEIYHFLRDVVSNKAKKNVVIIGVDDTTISLGAVIAKESLFPFNLKGFVSKNKDAKKLKILGKPVIPFTNSYAETLAPLEIDGVLLISESFPRKVRNQIVDDCISQDIEVFNVPNLEKLNTKEDIKDQIKPIEIEDLLEREEIRTDDNLLKEDLSNKTILVTGGAGSIGSEIVRQIVQYNPKLVVILDQAESALHELELSLKLTNPDFNFITELADISNMYRLHLIFNKYDFNIIYHAAAYKHVPLIERNPHEAIYVNILGTVNLCILAIKKRISRFVMVSTDKAVNPTNVMGASKRVAEMYVQSLQDEQEVETRFITTRFGNVLGSSGSVIPHFKKQIERGGPVTVTHKDIIRYFMTIPEACQLVLQAGTMGSGGEIFVFDMGEPVKIMDLAEKMIRLSGYRPYDDIDIEITGLRPGEKLYEELLNDVAQTLPTHHPKIMISKVKPPDFTEIKQEVEKLIRVATKNEDDKIVGLLKKLVPEFKSENSKFRVLDVETPVDKELEDF</sequence>
<name>A0A370QG40_9FLAO</name>
<proteinExistence type="inferred from homology"/>
<evidence type="ECO:0000256" key="1">
    <source>
        <dbReference type="ARBA" id="ARBA00007430"/>
    </source>
</evidence>
<evidence type="ECO:0000313" key="5">
    <source>
        <dbReference type="Proteomes" id="UP000255317"/>
    </source>
</evidence>
<dbReference type="PANTHER" id="PTHR43318:SF1">
    <property type="entry name" value="POLYSACCHARIDE BIOSYNTHESIS PROTEIN EPSC-RELATED"/>
    <property type="match status" value="1"/>
</dbReference>
<evidence type="ECO:0000259" key="3">
    <source>
        <dbReference type="Pfam" id="PF02719"/>
    </source>
</evidence>
<keyword evidence="2" id="KW-1133">Transmembrane helix</keyword>